<gene>
    <name evidence="1" type="ORF">M595_2012</name>
</gene>
<reference evidence="1 2" key="1">
    <citation type="journal article" date="2013" name="Front. Microbiol.">
        <title>Comparative genomic analyses of the cyanobacterium, Lyngbya aestuarii BL J, a powerful hydrogen producer.</title>
        <authorList>
            <person name="Kothari A."/>
            <person name="Vaughn M."/>
            <person name="Garcia-Pichel F."/>
        </authorList>
    </citation>
    <scope>NUCLEOTIDE SEQUENCE [LARGE SCALE GENOMIC DNA]</scope>
    <source>
        <strain evidence="1 2">BL J</strain>
    </source>
</reference>
<proteinExistence type="predicted"/>
<organism evidence="1 2">
    <name type="scientific">Lyngbya aestuarii BL J</name>
    <dbReference type="NCBI Taxonomy" id="1348334"/>
    <lineage>
        <taxon>Bacteria</taxon>
        <taxon>Bacillati</taxon>
        <taxon>Cyanobacteriota</taxon>
        <taxon>Cyanophyceae</taxon>
        <taxon>Oscillatoriophycideae</taxon>
        <taxon>Oscillatoriales</taxon>
        <taxon>Microcoleaceae</taxon>
        <taxon>Lyngbya</taxon>
    </lineage>
</organism>
<dbReference type="EMBL" id="AUZM01000015">
    <property type="protein sequence ID" value="ERT08059.1"/>
    <property type="molecule type" value="Genomic_DNA"/>
</dbReference>
<evidence type="ECO:0000313" key="2">
    <source>
        <dbReference type="Proteomes" id="UP000017127"/>
    </source>
</evidence>
<comment type="caution">
    <text evidence="1">The sequence shown here is derived from an EMBL/GenBank/DDBJ whole genome shotgun (WGS) entry which is preliminary data.</text>
</comment>
<keyword evidence="2" id="KW-1185">Reference proteome</keyword>
<name>U7QJC0_9CYAN</name>
<dbReference type="Proteomes" id="UP000017127">
    <property type="component" value="Unassembled WGS sequence"/>
</dbReference>
<protein>
    <submittedName>
        <fullName evidence="1">Uncharacterized protein</fullName>
    </submittedName>
</protein>
<evidence type="ECO:0000313" key="1">
    <source>
        <dbReference type="EMBL" id="ERT08059.1"/>
    </source>
</evidence>
<dbReference type="AlphaFoldDB" id="U7QJC0"/>
<sequence length="38" mass="4396">MGDIRELSEKTPRLILSPTLLFLVSFEQFQTRKTQTNG</sequence>
<accession>U7QJC0</accession>